<proteinExistence type="predicted"/>
<sequence>MFRILPSNHKFFGTFLLSATLAIGSQWFAPTIAQTSRKFQCEMMAGAPTTVVKTVRGKIPMIHWVKSFTGRYNDITNRCKEVSNRLDRFNRAGNLRYIRTGNVNSYPVLCVDAGVSGNTCPKASVLVTLHKGTDSARVLQQILDLRARASGQIVQLSGEQLIRYRNGDAYVSIDRLLGAK</sequence>
<dbReference type="Pfam" id="PF14218">
    <property type="entry name" value="COP23"/>
    <property type="match status" value="1"/>
</dbReference>
<dbReference type="InterPro" id="IPR025478">
    <property type="entry name" value="COP23"/>
</dbReference>
<dbReference type="OrthoDB" id="490444at2"/>
<gene>
    <name evidence="1" type="ORF">C7B77_05295</name>
</gene>
<protein>
    <submittedName>
        <fullName evidence="1">Uncharacterized protein</fullName>
    </submittedName>
</protein>
<evidence type="ECO:0000313" key="1">
    <source>
        <dbReference type="EMBL" id="PSB58271.1"/>
    </source>
</evidence>
<dbReference type="Proteomes" id="UP000238937">
    <property type="component" value="Unassembled WGS sequence"/>
</dbReference>
<keyword evidence="2" id="KW-1185">Reference proteome</keyword>
<evidence type="ECO:0000313" key="2">
    <source>
        <dbReference type="Proteomes" id="UP000238937"/>
    </source>
</evidence>
<accession>A0A2T1GKD9</accession>
<organism evidence="1 2">
    <name type="scientific">Chamaesiphon polymorphus CCALA 037</name>
    <dbReference type="NCBI Taxonomy" id="2107692"/>
    <lineage>
        <taxon>Bacteria</taxon>
        <taxon>Bacillati</taxon>
        <taxon>Cyanobacteriota</taxon>
        <taxon>Cyanophyceae</taxon>
        <taxon>Gomontiellales</taxon>
        <taxon>Chamaesiphonaceae</taxon>
        <taxon>Chamaesiphon</taxon>
    </lineage>
</organism>
<dbReference type="RefSeq" id="WP_106301055.1">
    <property type="nucleotide sequence ID" value="NZ_PVWO01000041.1"/>
</dbReference>
<name>A0A2T1GKD9_9CYAN</name>
<comment type="caution">
    <text evidence="1">The sequence shown here is derived from an EMBL/GenBank/DDBJ whole genome shotgun (WGS) entry which is preliminary data.</text>
</comment>
<dbReference type="EMBL" id="PVWO01000041">
    <property type="protein sequence ID" value="PSB58271.1"/>
    <property type="molecule type" value="Genomic_DNA"/>
</dbReference>
<reference evidence="1 2" key="1">
    <citation type="submission" date="2018-03" db="EMBL/GenBank/DDBJ databases">
        <title>The ancient ancestry and fast evolution of plastids.</title>
        <authorList>
            <person name="Moore K.R."/>
            <person name="Magnabosco C."/>
            <person name="Momper L."/>
            <person name="Gold D.A."/>
            <person name="Bosak T."/>
            <person name="Fournier G.P."/>
        </authorList>
    </citation>
    <scope>NUCLEOTIDE SEQUENCE [LARGE SCALE GENOMIC DNA]</scope>
    <source>
        <strain evidence="1 2">CCALA 037</strain>
    </source>
</reference>
<dbReference type="AlphaFoldDB" id="A0A2T1GKD9"/>